<evidence type="ECO:0000313" key="2">
    <source>
        <dbReference type="EMBL" id="ABD74780.1"/>
    </source>
</evidence>
<dbReference type="AlphaFoldDB" id="D1CSH6"/>
<feature type="region of interest" description="Disordered" evidence="1">
    <location>
        <begin position="1"/>
        <end position="24"/>
    </location>
</feature>
<evidence type="ECO:0000256" key="1">
    <source>
        <dbReference type="SAM" id="MobiDB-lite"/>
    </source>
</evidence>
<feature type="non-terminal residue" evidence="2">
    <location>
        <position position="1"/>
    </location>
</feature>
<name>D1CSH6_9HYPH</name>
<dbReference type="EMBL" id="DQ403308">
    <property type="protein sequence ID" value="ABD74780.1"/>
    <property type="molecule type" value="Genomic_DNA"/>
</dbReference>
<sequence>FNRDTTSRSAGGARLRPFPAAAPHPRLITHGIADQPEFKHPSDRGIDESRALQDATPGSLLRNALRTDNSIKSIYFVKSVLGVTFGGRFEH</sequence>
<organism evidence="2">
    <name type="scientific">Sinorhizobium arboris</name>
    <dbReference type="NCBI Taxonomy" id="76745"/>
    <lineage>
        <taxon>Bacteria</taxon>
        <taxon>Pseudomonadati</taxon>
        <taxon>Pseudomonadota</taxon>
        <taxon>Alphaproteobacteria</taxon>
        <taxon>Hyphomicrobiales</taxon>
        <taxon>Rhizobiaceae</taxon>
        <taxon>Sinorhizobium/Ensifer group</taxon>
        <taxon>Sinorhizobium</taxon>
    </lineage>
</organism>
<protein>
    <submittedName>
        <fullName evidence="2">Uncharacterized protein</fullName>
    </submittedName>
</protein>
<proteinExistence type="predicted"/>
<accession>D1CSH6</accession>
<reference evidence="2" key="1">
    <citation type="submission" date="2006-02" db="EMBL/GenBank/DDBJ databases">
        <title>Sampling the accessory genome of the Sinorhizobium genus by suppressive subtractive hybridization.</title>
        <authorList>
            <person name="Moulin L."/>
            <person name="Ghazoui Z."/>
            <person name="Young P."/>
        </authorList>
    </citation>
    <scope>NUCLEOTIDE SEQUENCE</scope>
    <source>
        <strain evidence="2">LMG14919</strain>
    </source>
</reference>
<feature type="compositionally biased region" description="Basic and acidic residues" evidence="1">
    <location>
        <begin position="36"/>
        <end position="51"/>
    </location>
</feature>
<feature type="region of interest" description="Disordered" evidence="1">
    <location>
        <begin position="32"/>
        <end position="51"/>
    </location>
</feature>